<organism evidence="3 4">
    <name type="scientific">Staphylotrichum tortipilum</name>
    <dbReference type="NCBI Taxonomy" id="2831512"/>
    <lineage>
        <taxon>Eukaryota</taxon>
        <taxon>Fungi</taxon>
        <taxon>Dikarya</taxon>
        <taxon>Ascomycota</taxon>
        <taxon>Pezizomycotina</taxon>
        <taxon>Sordariomycetes</taxon>
        <taxon>Sordariomycetidae</taxon>
        <taxon>Sordariales</taxon>
        <taxon>Chaetomiaceae</taxon>
        <taxon>Staphylotrichum</taxon>
    </lineage>
</organism>
<comment type="caution">
    <text evidence="3">The sequence shown here is derived from an EMBL/GenBank/DDBJ whole genome shotgun (WGS) entry which is preliminary data.</text>
</comment>
<proteinExistence type="predicted"/>
<feature type="region of interest" description="Disordered" evidence="1">
    <location>
        <begin position="337"/>
        <end position="368"/>
    </location>
</feature>
<evidence type="ECO:0000256" key="1">
    <source>
        <dbReference type="SAM" id="MobiDB-lite"/>
    </source>
</evidence>
<dbReference type="EMBL" id="MU855728">
    <property type="protein sequence ID" value="KAK3899891.1"/>
    <property type="molecule type" value="Genomic_DNA"/>
</dbReference>
<name>A0AAN6MGU5_9PEZI</name>
<reference evidence="3" key="1">
    <citation type="journal article" date="2023" name="Mol. Phylogenet. Evol.">
        <title>Genome-scale phylogeny and comparative genomics of the fungal order Sordariales.</title>
        <authorList>
            <person name="Hensen N."/>
            <person name="Bonometti L."/>
            <person name="Westerberg I."/>
            <person name="Brannstrom I.O."/>
            <person name="Guillou S."/>
            <person name="Cros-Aarteil S."/>
            <person name="Calhoun S."/>
            <person name="Haridas S."/>
            <person name="Kuo A."/>
            <person name="Mondo S."/>
            <person name="Pangilinan J."/>
            <person name="Riley R."/>
            <person name="LaButti K."/>
            <person name="Andreopoulos B."/>
            <person name="Lipzen A."/>
            <person name="Chen C."/>
            <person name="Yan M."/>
            <person name="Daum C."/>
            <person name="Ng V."/>
            <person name="Clum A."/>
            <person name="Steindorff A."/>
            <person name="Ohm R.A."/>
            <person name="Martin F."/>
            <person name="Silar P."/>
            <person name="Natvig D.O."/>
            <person name="Lalanne C."/>
            <person name="Gautier V."/>
            <person name="Ament-Velasquez S.L."/>
            <person name="Kruys A."/>
            <person name="Hutchinson M.I."/>
            <person name="Powell A.J."/>
            <person name="Barry K."/>
            <person name="Miller A.N."/>
            <person name="Grigoriev I.V."/>
            <person name="Debuchy R."/>
            <person name="Gladieux P."/>
            <person name="Hiltunen Thoren M."/>
            <person name="Johannesson H."/>
        </authorList>
    </citation>
    <scope>NUCLEOTIDE SEQUENCE</scope>
    <source>
        <strain evidence="3">CBS 103.79</strain>
    </source>
</reference>
<reference evidence="3" key="2">
    <citation type="submission" date="2023-05" db="EMBL/GenBank/DDBJ databases">
        <authorList>
            <consortium name="Lawrence Berkeley National Laboratory"/>
            <person name="Steindorff A."/>
            <person name="Hensen N."/>
            <person name="Bonometti L."/>
            <person name="Westerberg I."/>
            <person name="Brannstrom I.O."/>
            <person name="Guillou S."/>
            <person name="Cros-Aarteil S."/>
            <person name="Calhoun S."/>
            <person name="Haridas S."/>
            <person name="Kuo A."/>
            <person name="Mondo S."/>
            <person name="Pangilinan J."/>
            <person name="Riley R."/>
            <person name="Labutti K."/>
            <person name="Andreopoulos B."/>
            <person name="Lipzen A."/>
            <person name="Chen C."/>
            <person name="Yanf M."/>
            <person name="Daum C."/>
            <person name="Ng V."/>
            <person name="Clum A."/>
            <person name="Ohm R."/>
            <person name="Martin F."/>
            <person name="Silar P."/>
            <person name="Natvig D."/>
            <person name="Lalanne C."/>
            <person name="Gautier V."/>
            <person name="Ament-Velasquez S.L."/>
            <person name="Kruys A."/>
            <person name="Hutchinson M.I."/>
            <person name="Powell A.J."/>
            <person name="Barry K."/>
            <person name="Miller A.N."/>
            <person name="Grigoriev I.V."/>
            <person name="Debuchy R."/>
            <person name="Gladieux P."/>
            <person name="Thoren M.H."/>
            <person name="Johannesson H."/>
        </authorList>
    </citation>
    <scope>NUCLEOTIDE SEQUENCE</scope>
    <source>
        <strain evidence="3">CBS 103.79</strain>
    </source>
</reference>
<gene>
    <name evidence="3" type="ORF">C8A05DRAFT_36481</name>
</gene>
<feature type="transmembrane region" description="Helical" evidence="2">
    <location>
        <begin position="524"/>
        <end position="543"/>
    </location>
</feature>
<protein>
    <submittedName>
        <fullName evidence="3">Uncharacterized protein</fullName>
    </submittedName>
</protein>
<sequence length="585" mass="64124">MDLSNIIPFCIADAVAKGHIPFRLNRVDELVRHINDTCPWDTLRPGILPLEVFPNLTTGEVPLVATATGWTPYLPMDVFGRLLDYKLPLVVLLLQAPHSTLGFRLGGFSRLHLFANPADTLGSYLFTLAECYGILLDVRDAMAKGVARCQRLNGGDASVHLPDEEGARALALILITYATEGRPVSNMDDLVDLYLAHPDPFRKAARSLAADRSTSLVPMMAALSGFVAAIALKYGFIDHDTYDADNPQAIQLWSLSSSMTVMWSIVAVELAGIIGAHQSADSAANMLSQLEDDLVAQPAAKLCTNLSSACRLCRAHSQPGGTRVAVTDALHRLLTGAQPPADPLNQAGDAPPSLPNDTENQATAPRRRMETRITNGVMANYRPGRWARYHRVWVLDVVAMGIVMMGSAGGTLLAWRVPPEGFNCRAINKVCMFGLYFVGGVVQWVINALPERRLSVWGKVRATTVLDTVVLVGFAANVFVSQFGVFNCPECYAVEMASGEWGVLLPSVAWETVKKRLAVEYPGVLFGFLALQFFIAAVFWFTWSTTRHMLIGESEARKWAREKWALVRGRGQVRQAIELRQLLPQ</sequence>
<keyword evidence="2" id="KW-1133">Transmembrane helix</keyword>
<evidence type="ECO:0000313" key="4">
    <source>
        <dbReference type="Proteomes" id="UP001303889"/>
    </source>
</evidence>
<keyword evidence="4" id="KW-1185">Reference proteome</keyword>
<accession>A0AAN6MGU5</accession>
<feature type="transmembrane region" description="Helical" evidence="2">
    <location>
        <begin position="427"/>
        <end position="450"/>
    </location>
</feature>
<feature type="transmembrane region" description="Helical" evidence="2">
    <location>
        <begin position="392"/>
        <end position="415"/>
    </location>
</feature>
<evidence type="ECO:0000313" key="3">
    <source>
        <dbReference type="EMBL" id="KAK3899891.1"/>
    </source>
</evidence>
<feature type="transmembrane region" description="Helical" evidence="2">
    <location>
        <begin position="462"/>
        <end position="480"/>
    </location>
</feature>
<keyword evidence="2" id="KW-0812">Transmembrane</keyword>
<dbReference type="Proteomes" id="UP001303889">
    <property type="component" value="Unassembled WGS sequence"/>
</dbReference>
<keyword evidence="2" id="KW-0472">Membrane</keyword>
<dbReference type="AlphaFoldDB" id="A0AAN6MGU5"/>
<evidence type="ECO:0000256" key="2">
    <source>
        <dbReference type="SAM" id="Phobius"/>
    </source>
</evidence>